<dbReference type="EMBL" id="CP023694">
    <property type="protein sequence ID" value="QEV30689.1"/>
    <property type="molecule type" value="Genomic_DNA"/>
</dbReference>
<dbReference type="Gene3D" id="3.10.20.440">
    <property type="entry name" value="2Fe-2S iron-sulphur cluster binding domain, sarcosine oxidase, alpha subunit, N-terminal domain"/>
    <property type="match status" value="1"/>
</dbReference>
<accession>A0A5J6IET1</accession>
<gene>
    <name evidence="3" type="ORF">CP976_36650</name>
</gene>
<evidence type="ECO:0000256" key="2">
    <source>
        <dbReference type="SAM" id="MobiDB-lite"/>
    </source>
</evidence>
<dbReference type="GO" id="GO:0016491">
    <property type="term" value="F:oxidoreductase activity"/>
    <property type="evidence" value="ECO:0007669"/>
    <property type="project" value="UniProtKB-KW"/>
</dbReference>
<dbReference type="InterPro" id="IPR036010">
    <property type="entry name" value="2Fe-2S_ferredoxin-like_sf"/>
</dbReference>
<dbReference type="GO" id="GO:0051536">
    <property type="term" value="F:iron-sulfur cluster binding"/>
    <property type="evidence" value="ECO:0007669"/>
    <property type="project" value="InterPro"/>
</dbReference>
<evidence type="ECO:0000313" key="3">
    <source>
        <dbReference type="EMBL" id="QEV30689.1"/>
    </source>
</evidence>
<dbReference type="Proteomes" id="UP000326598">
    <property type="component" value="Chromosome"/>
</dbReference>
<sequence length="127" mass="12930">MFDGRPVRALPGQTVAAVLWASGVTSWRTTRGEGRPRGVFCGIGVCFDCLVTINDRPNQRACLVPVRPGDVIGTQQGTGHAGADDGEADDGEADDEGADDGEADDEGADDGEADDEGADDGGDGHAG</sequence>
<name>A0A5J6IET1_STRC4</name>
<evidence type="ECO:0000313" key="4">
    <source>
        <dbReference type="Proteomes" id="UP000326598"/>
    </source>
</evidence>
<dbReference type="SUPFAM" id="SSF54292">
    <property type="entry name" value="2Fe-2S ferredoxin-like"/>
    <property type="match status" value="1"/>
</dbReference>
<dbReference type="AlphaFoldDB" id="A0A5J6IET1"/>
<dbReference type="KEGG" id="scoe:CP976_36650"/>
<protein>
    <submittedName>
        <fullName evidence="3">(2Fe-2S)-binding protein</fullName>
    </submittedName>
</protein>
<dbReference type="InterPro" id="IPR042204">
    <property type="entry name" value="2Fe-2S-bd_N"/>
</dbReference>
<keyword evidence="1" id="KW-0560">Oxidoreductase</keyword>
<proteinExistence type="predicted"/>
<organism evidence="3 4">
    <name type="scientific">Streptomyces coeruleorubidus</name>
    <dbReference type="NCBI Taxonomy" id="116188"/>
    <lineage>
        <taxon>Bacteria</taxon>
        <taxon>Bacillati</taxon>
        <taxon>Actinomycetota</taxon>
        <taxon>Actinomycetes</taxon>
        <taxon>Kitasatosporales</taxon>
        <taxon>Streptomycetaceae</taxon>
        <taxon>Streptomyces</taxon>
    </lineage>
</organism>
<evidence type="ECO:0000256" key="1">
    <source>
        <dbReference type="ARBA" id="ARBA00023002"/>
    </source>
</evidence>
<reference evidence="3 4" key="1">
    <citation type="submission" date="2017-09" db="EMBL/GenBank/DDBJ databases">
        <authorList>
            <person name="Lee N."/>
            <person name="Cho B.-K."/>
        </authorList>
    </citation>
    <scope>NUCLEOTIDE SEQUENCE [LARGE SCALE GENOMIC DNA]</scope>
    <source>
        <strain evidence="3 4">ATCC 13740</strain>
    </source>
</reference>
<feature type="region of interest" description="Disordered" evidence="2">
    <location>
        <begin position="69"/>
        <end position="127"/>
    </location>
</feature>
<feature type="compositionally biased region" description="Acidic residues" evidence="2">
    <location>
        <begin position="84"/>
        <end position="121"/>
    </location>
</feature>
<dbReference type="Pfam" id="PF13510">
    <property type="entry name" value="Fer2_4"/>
    <property type="match status" value="1"/>
</dbReference>